<keyword evidence="3 6" id="KW-0378">Hydrolase</keyword>
<dbReference type="InterPro" id="IPR002018">
    <property type="entry name" value="CarbesteraseB"/>
</dbReference>
<dbReference type="AlphaFoldDB" id="A0A0A7EQK0"/>
<dbReference type="PANTHER" id="PTHR43142">
    <property type="entry name" value="CARBOXYLIC ESTER HYDROLASE"/>
    <property type="match status" value="1"/>
</dbReference>
<protein>
    <recommendedName>
        <fullName evidence="6">Carboxylic ester hydrolase</fullName>
        <ecNumber evidence="6">3.1.1.-</ecNumber>
    </recommendedName>
</protein>
<organism evidence="8">
    <name type="scientific">Leptinotarsa decemlineata</name>
    <name type="common">Colorado potato beetle</name>
    <name type="synonym">Doryphora decemlineata</name>
    <dbReference type="NCBI Taxonomy" id="7539"/>
    <lineage>
        <taxon>Eukaryota</taxon>
        <taxon>Metazoa</taxon>
        <taxon>Ecdysozoa</taxon>
        <taxon>Arthropoda</taxon>
        <taxon>Hexapoda</taxon>
        <taxon>Insecta</taxon>
        <taxon>Pterygota</taxon>
        <taxon>Neoptera</taxon>
        <taxon>Endopterygota</taxon>
        <taxon>Coleoptera</taxon>
        <taxon>Polyphaga</taxon>
        <taxon>Cucujiformia</taxon>
        <taxon>Chrysomeloidea</taxon>
        <taxon>Chrysomelidae</taxon>
        <taxon>Chrysomelinae</taxon>
        <taxon>Doryphorini</taxon>
        <taxon>Leptinotarsa</taxon>
    </lineage>
</organism>
<evidence type="ECO:0000259" key="7">
    <source>
        <dbReference type="Pfam" id="PF00135"/>
    </source>
</evidence>
<dbReference type="InterPro" id="IPR029058">
    <property type="entry name" value="AB_hydrolase_fold"/>
</dbReference>
<dbReference type="EC" id="3.1.1.-" evidence="6"/>
<dbReference type="EMBL" id="KM220535">
    <property type="protein sequence ID" value="AIY68326.1"/>
    <property type="molecule type" value="mRNA"/>
</dbReference>
<evidence type="ECO:0000256" key="1">
    <source>
        <dbReference type="ARBA" id="ARBA00005964"/>
    </source>
</evidence>
<proteinExistence type="evidence at transcript level"/>
<dbReference type="InterPro" id="IPR019819">
    <property type="entry name" value="Carboxylesterase_B_CS"/>
</dbReference>
<evidence type="ECO:0000313" key="8">
    <source>
        <dbReference type="EMBL" id="AIY68326.1"/>
    </source>
</evidence>
<dbReference type="PROSITE" id="PS51257">
    <property type="entry name" value="PROKAR_LIPOPROTEIN"/>
    <property type="match status" value="1"/>
</dbReference>
<keyword evidence="6" id="KW-0732">Signal</keyword>
<dbReference type="InterPro" id="IPR019826">
    <property type="entry name" value="Carboxylesterase_B_AS"/>
</dbReference>
<reference evidence="8" key="1">
    <citation type="submission" date="2014-07" db="EMBL/GenBank/DDBJ databases">
        <title>Identification of esterase genes and their expression profiles in several pesticides treated Colorado potato beetle, Leptinotarsa decemlineata.</title>
        <authorList>
            <person name="Lv F."/>
            <person name="Fu K."/>
        </authorList>
    </citation>
    <scope>NUCLEOTIDE SEQUENCE</scope>
</reference>
<dbReference type="SUPFAM" id="SSF53474">
    <property type="entry name" value="alpha/beta-Hydrolases"/>
    <property type="match status" value="1"/>
</dbReference>
<dbReference type="GO" id="GO:0052689">
    <property type="term" value="F:carboxylic ester hydrolase activity"/>
    <property type="evidence" value="ECO:0007669"/>
    <property type="project" value="UniProtKB-KW"/>
</dbReference>
<feature type="chain" id="PRO_5005109487" description="Carboxylic ester hydrolase" evidence="6">
    <location>
        <begin position="29"/>
        <end position="563"/>
    </location>
</feature>
<feature type="domain" description="Carboxylesterase type B" evidence="7">
    <location>
        <begin position="31"/>
        <end position="532"/>
    </location>
</feature>
<accession>A0A0A7EQK0</accession>
<sequence>MINLQRCSCFNTCVLHVLMIAITGCVTGKDRPTVTIPQGSVQGTFEKSYGGRKYSAFEGIPYGKPPLGELRFAEPEPAGKWNGILVANQLYRCLSFSPIPFMYGVKGSEDCLYVNVYVPLEKIHGNENLDVIVHIHGGYFMIAAPADMSGPAYIMDKDVVFVSFNYRLAILGFMSTEDDIVPGNNGMKDQVLALEWVRDNIRYFGGKPDSVTIAGTSSGGSCAHLHYLSPLSKGLFHKGFSLSGTALASWSLTEYPLKKAKLVAKHLQCPTNSTTTMVDCLRKVDGKELLLAMKKLLVFIESIPFSPFGPVIERGPEERRFLPHHPYKLLKEGKINDVPWVTSNARDEGIYPTVFFVVTKALGELDSRWNEIMPYVLDIQDTVKEELKLNVVTKVRKHYLGDEHISENNKYSLIWMFSDRHYYIDGEKAARLHTNVSKSPVYYYFFSYSLQQPFFVPGFQNGVSHCDDCKLLFKIIGTPCILEAEDRKMMQLFTEFITSYAKTNEPSFGDFKWLPLDPSSKSLNVLRINGPGHIFMNKFDRIGDNDFWNSLPIMENEKIKNFL</sequence>
<evidence type="ECO:0000256" key="5">
    <source>
        <dbReference type="ARBA" id="ARBA00023180"/>
    </source>
</evidence>
<dbReference type="Pfam" id="PF00135">
    <property type="entry name" value="COesterase"/>
    <property type="match status" value="1"/>
</dbReference>
<dbReference type="PANTHER" id="PTHR43142:SF1">
    <property type="entry name" value="CARBOXYLIC ESTER HYDROLASE"/>
    <property type="match status" value="1"/>
</dbReference>
<evidence type="ECO:0000256" key="6">
    <source>
        <dbReference type="RuleBase" id="RU361235"/>
    </source>
</evidence>
<name>A0A0A7EQK0_LEPDE</name>
<comment type="similarity">
    <text evidence="1 6">Belongs to the type-B carboxylesterase/lipase family.</text>
</comment>
<dbReference type="PROSITE" id="PS00941">
    <property type="entry name" value="CARBOXYLESTERASE_B_2"/>
    <property type="match status" value="1"/>
</dbReference>
<keyword evidence="2" id="KW-0719">Serine esterase</keyword>
<keyword evidence="5" id="KW-0325">Glycoprotein</keyword>
<dbReference type="ESTHER" id="lepde-a0a0a7eqk0">
    <property type="family name" value="Carb_B_Arthropoda"/>
</dbReference>
<dbReference type="PROSITE" id="PS00122">
    <property type="entry name" value="CARBOXYLESTERASE_B_1"/>
    <property type="match status" value="1"/>
</dbReference>
<evidence type="ECO:0000256" key="4">
    <source>
        <dbReference type="ARBA" id="ARBA00023157"/>
    </source>
</evidence>
<feature type="signal peptide" evidence="6">
    <location>
        <begin position="1"/>
        <end position="28"/>
    </location>
</feature>
<dbReference type="OrthoDB" id="6846267at2759"/>
<keyword evidence="4" id="KW-1015">Disulfide bond</keyword>
<evidence type="ECO:0000256" key="3">
    <source>
        <dbReference type="ARBA" id="ARBA00022801"/>
    </source>
</evidence>
<evidence type="ECO:0000256" key="2">
    <source>
        <dbReference type="ARBA" id="ARBA00022487"/>
    </source>
</evidence>
<dbReference type="Gene3D" id="3.40.50.1820">
    <property type="entry name" value="alpha/beta hydrolase"/>
    <property type="match status" value="1"/>
</dbReference>